<dbReference type="Proteomes" id="UP001162060">
    <property type="component" value="Unassembled WGS sequence"/>
</dbReference>
<reference evidence="1" key="1">
    <citation type="submission" date="2024-01" db="EMBL/GenBank/DDBJ databases">
        <authorList>
            <person name="Webb A."/>
        </authorList>
    </citation>
    <scope>NUCLEOTIDE SEQUENCE</scope>
    <source>
        <strain evidence="1">Pm1</strain>
    </source>
</reference>
<gene>
    <name evidence="1" type="ORF">PM001_LOCUS14645</name>
</gene>
<proteinExistence type="predicted"/>
<dbReference type="AlphaFoldDB" id="A0AAV1U4S1"/>
<protein>
    <submittedName>
        <fullName evidence="1">Uncharacterized protein</fullName>
    </submittedName>
</protein>
<dbReference type="EMBL" id="CAKLBY020000153">
    <property type="protein sequence ID" value="CAK7929495.1"/>
    <property type="molecule type" value="Genomic_DNA"/>
</dbReference>
<sequence length="75" mass="7983">MVSKSMRCAAEAARKAVARMLADEESSSLASAAGDPSPAVAIQQQAVPVVNSPLVSHHVRQIHPLRLQRVLQIAM</sequence>
<evidence type="ECO:0000313" key="1">
    <source>
        <dbReference type="EMBL" id="CAK7929495.1"/>
    </source>
</evidence>
<organism evidence="1 2">
    <name type="scientific">Peronospora matthiolae</name>
    <dbReference type="NCBI Taxonomy" id="2874970"/>
    <lineage>
        <taxon>Eukaryota</taxon>
        <taxon>Sar</taxon>
        <taxon>Stramenopiles</taxon>
        <taxon>Oomycota</taxon>
        <taxon>Peronosporomycetes</taxon>
        <taxon>Peronosporales</taxon>
        <taxon>Peronosporaceae</taxon>
        <taxon>Peronospora</taxon>
    </lineage>
</organism>
<comment type="caution">
    <text evidence="1">The sequence shown here is derived from an EMBL/GenBank/DDBJ whole genome shotgun (WGS) entry which is preliminary data.</text>
</comment>
<evidence type="ECO:0000313" key="2">
    <source>
        <dbReference type="Proteomes" id="UP001162060"/>
    </source>
</evidence>
<accession>A0AAV1U4S1</accession>
<name>A0AAV1U4S1_9STRA</name>